<sequence length="70" mass="7743">MKPKLPNSLLLSTAIWSTAILPMVPSYAQIVHLDDLPTLGGQAIQFEGTNLKIVLNVFSGIWTKCRKLCF</sequence>
<comment type="caution">
    <text evidence="2">The sequence shown here is derived from an EMBL/GenBank/DDBJ whole genome shotgun (WGS) entry which is preliminary data.</text>
</comment>
<evidence type="ECO:0000313" key="2">
    <source>
        <dbReference type="EMBL" id="MBO1916228.1"/>
    </source>
</evidence>
<proteinExistence type="predicted"/>
<name>A0A939SRD2_PRORE</name>
<dbReference type="AlphaFoldDB" id="A0A939SRD2"/>
<evidence type="ECO:0000313" key="3">
    <source>
        <dbReference type="Proteomes" id="UP000664477"/>
    </source>
</evidence>
<evidence type="ECO:0000256" key="1">
    <source>
        <dbReference type="SAM" id="SignalP"/>
    </source>
</evidence>
<accession>A0A939SRD2</accession>
<dbReference type="EMBL" id="JAGETQ010000052">
    <property type="protein sequence ID" value="MBO1916228.1"/>
    <property type="molecule type" value="Genomic_DNA"/>
</dbReference>
<dbReference type="Proteomes" id="UP000664477">
    <property type="component" value="Unassembled WGS sequence"/>
</dbReference>
<gene>
    <name evidence="2" type="ORF">J4727_10780</name>
</gene>
<protein>
    <submittedName>
        <fullName evidence="2">Uncharacterized protein</fullName>
    </submittedName>
</protein>
<feature type="signal peptide" evidence="1">
    <location>
        <begin position="1"/>
        <end position="28"/>
    </location>
</feature>
<organism evidence="2 3">
    <name type="scientific">Providencia rettgeri</name>
    <dbReference type="NCBI Taxonomy" id="587"/>
    <lineage>
        <taxon>Bacteria</taxon>
        <taxon>Pseudomonadati</taxon>
        <taxon>Pseudomonadota</taxon>
        <taxon>Gammaproteobacteria</taxon>
        <taxon>Enterobacterales</taxon>
        <taxon>Morganellaceae</taxon>
        <taxon>Providencia</taxon>
    </lineage>
</organism>
<feature type="chain" id="PRO_5037374268" evidence="1">
    <location>
        <begin position="29"/>
        <end position="70"/>
    </location>
</feature>
<keyword evidence="1" id="KW-0732">Signal</keyword>
<reference evidence="2" key="1">
    <citation type="submission" date="2021-03" db="EMBL/GenBank/DDBJ databases">
        <title>Molecular epidemiology and mechanisms of colistin and carbapenem resistance in Enterobacteriaceae from clinical isolates, the environment and porcine samples in Pretoria, South Africa.</title>
        <authorList>
            <person name="Bogoshi D."/>
            <person name="Mbelle N.M."/>
            <person name="Naidoo V."/>
            <person name="Osei Sekyere J."/>
        </authorList>
    </citation>
    <scope>NUCLEOTIDE SEQUENCE</scope>
    <source>
        <strain evidence="2">C052</strain>
    </source>
</reference>